<reference evidence="1 2" key="1">
    <citation type="submission" date="2019-07" db="EMBL/GenBank/DDBJ databases">
        <title>Genomic Encyclopedia of Archaeal and Bacterial Type Strains, Phase II (KMG-II): from individual species to whole genera.</title>
        <authorList>
            <person name="Goeker M."/>
        </authorList>
    </citation>
    <scope>NUCLEOTIDE SEQUENCE [LARGE SCALE GENOMIC DNA]</scope>
    <source>
        <strain evidence="1 2">DSM 21935</strain>
    </source>
</reference>
<gene>
    <name evidence="1" type="ORF">LX73_0872</name>
</gene>
<dbReference type="AlphaFoldDB" id="A0A5D3YRD0"/>
<dbReference type="OrthoDB" id="9972681at2"/>
<evidence type="ECO:0000313" key="2">
    <source>
        <dbReference type="Proteomes" id="UP000324595"/>
    </source>
</evidence>
<dbReference type="EMBL" id="VNHY01000001">
    <property type="protein sequence ID" value="TYP95563.1"/>
    <property type="molecule type" value="Genomic_DNA"/>
</dbReference>
<organism evidence="1 2">
    <name type="scientific">Fodinibius salinus</name>
    <dbReference type="NCBI Taxonomy" id="860790"/>
    <lineage>
        <taxon>Bacteria</taxon>
        <taxon>Pseudomonadati</taxon>
        <taxon>Balneolota</taxon>
        <taxon>Balneolia</taxon>
        <taxon>Balneolales</taxon>
        <taxon>Balneolaceae</taxon>
        <taxon>Fodinibius</taxon>
    </lineage>
</organism>
<name>A0A5D3YRD0_9BACT</name>
<dbReference type="Proteomes" id="UP000324595">
    <property type="component" value="Unassembled WGS sequence"/>
</dbReference>
<keyword evidence="2" id="KW-1185">Reference proteome</keyword>
<sequence>MNFSSQRGSSLSIWWVLKPTGELIARFNWPRSKPIQLMKGDYIYTRETQEEIGQQQIVKYRFVMEEA</sequence>
<comment type="caution">
    <text evidence="1">The sequence shown here is derived from an EMBL/GenBank/DDBJ whole genome shotgun (WGS) entry which is preliminary data.</text>
</comment>
<evidence type="ECO:0000313" key="1">
    <source>
        <dbReference type="EMBL" id="TYP95563.1"/>
    </source>
</evidence>
<proteinExistence type="predicted"/>
<accession>A0A5D3YRD0</accession>
<dbReference type="RefSeq" id="WP_148898228.1">
    <property type="nucleotide sequence ID" value="NZ_VNHY01000001.1"/>
</dbReference>
<protein>
    <submittedName>
        <fullName evidence="1">Uncharacterized protein</fullName>
    </submittedName>
</protein>